<reference evidence="2" key="1">
    <citation type="submission" date="2025-08" db="UniProtKB">
        <authorList>
            <consortium name="Ensembl"/>
        </authorList>
    </citation>
    <scope>IDENTIFICATION</scope>
</reference>
<feature type="compositionally biased region" description="Polar residues" evidence="1">
    <location>
        <begin position="1"/>
        <end position="11"/>
    </location>
</feature>
<sequence length="91" mass="9070">MAALGQASSRSMPPEGAGGSVDLSVTTRSPVPAVSPERPVSPGQVAEPPGKNLWEQICEGRRPPVADPGATRAGPAGPAKRVTRAGPPAAP</sequence>
<evidence type="ECO:0000313" key="3">
    <source>
        <dbReference type="Proteomes" id="UP000694381"/>
    </source>
</evidence>
<accession>A0A8C6RTX6</accession>
<dbReference type="Proteomes" id="UP000694381">
    <property type="component" value="Unassembled WGS sequence"/>
</dbReference>
<protein>
    <submittedName>
        <fullName evidence="2">IQ motif containing K</fullName>
    </submittedName>
</protein>
<dbReference type="GeneTree" id="ENSGT00390000007907"/>
<keyword evidence="3" id="KW-1185">Reference proteome</keyword>
<dbReference type="Ensembl" id="ENSNGAT00000028502.1">
    <property type="protein sequence ID" value="ENSNGAP00000022813.1"/>
    <property type="gene ID" value="ENSNGAG00000021562.1"/>
</dbReference>
<dbReference type="AlphaFoldDB" id="A0A8C6RTX6"/>
<feature type="compositionally biased region" description="Low complexity" evidence="1">
    <location>
        <begin position="67"/>
        <end position="79"/>
    </location>
</feature>
<feature type="region of interest" description="Disordered" evidence="1">
    <location>
        <begin position="1"/>
        <end position="91"/>
    </location>
</feature>
<evidence type="ECO:0000256" key="1">
    <source>
        <dbReference type="SAM" id="MobiDB-lite"/>
    </source>
</evidence>
<gene>
    <name evidence="2" type="primary">Iqck</name>
</gene>
<name>A0A8C6RTX6_NANGA</name>
<organism evidence="2 3">
    <name type="scientific">Nannospalax galili</name>
    <name type="common">Northern Israeli blind subterranean mole rat</name>
    <name type="synonym">Spalax galili</name>
    <dbReference type="NCBI Taxonomy" id="1026970"/>
    <lineage>
        <taxon>Eukaryota</taxon>
        <taxon>Metazoa</taxon>
        <taxon>Chordata</taxon>
        <taxon>Craniata</taxon>
        <taxon>Vertebrata</taxon>
        <taxon>Euteleostomi</taxon>
        <taxon>Mammalia</taxon>
        <taxon>Eutheria</taxon>
        <taxon>Euarchontoglires</taxon>
        <taxon>Glires</taxon>
        <taxon>Rodentia</taxon>
        <taxon>Myomorpha</taxon>
        <taxon>Muroidea</taxon>
        <taxon>Spalacidae</taxon>
        <taxon>Spalacinae</taxon>
        <taxon>Nannospalax</taxon>
    </lineage>
</organism>
<proteinExistence type="predicted"/>
<reference evidence="2" key="2">
    <citation type="submission" date="2025-09" db="UniProtKB">
        <authorList>
            <consortium name="Ensembl"/>
        </authorList>
    </citation>
    <scope>IDENTIFICATION</scope>
</reference>
<evidence type="ECO:0000313" key="2">
    <source>
        <dbReference type="Ensembl" id="ENSNGAP00000022813.1"/>
    </source>
</evidence>